<dbReference type="RefSeq" id="WP_094148228.1">
    <property type="nucleotide sequence ID" value="NZ_FZRG01000003.1"/>
</dbReference>
<gene>
    <name evidence="1" type="ORF">DI542_12590</name>
</gene>
<evidence type="ECO:0000313" key="1">
    <source>
        <dbReference type="EMBL" id="PZQ87111.1"/>
    </source>
</evidence>
<protein>
    <submittedName>
        <fullName evidence="1">Uncharacterized protein</fullName>
    </submittedName>
</protein>
<name>A0A239RRA1_ACIJO</name>
<dbReference type="EMBL" id="QFQJ01000073">
    <property type="protein sequence ID" value="PZQ87111.1"/>
    <property type="molecule type" value="Genomic_DNA"/>
</dbReference>
<proteinExistence type="predicted"/>
<sequence length="120" mass="14391">MKFFFVAFAFTLITWVCSYFFHKKQLDSAINSTNKIKNCGYLLGIESTKVRFSQEYFVIQNNQKEIDKFNFDPEFDVHQNIKYSGEIRQGEKICYEYTYIHTYMDTIKILTNMKKVNNFP</sequence>
<organism evidence="1 2">
    <name type="scientific">Acinetobacter johnsonii</name>
    <dbReference type="NCBI Taxonomy" id="40214"/>
    <lineage>
        <taxon>Bacteria</taxon>
        <taxon>Pseudomonadati</taxon>
        <taxon>Pseudomonadota</taxon>
        <taxon>Gammaproteobacteria</taxon>
        <taxon>Moraxellales</taxon>
        <taxon>Moraxellaceae</taxon>
        <taxon>Acinetobacter</taxon>
    </lineage>
</organism>
<evidence type="ECO:0000313" key="2">
    <source>
        <dbReference type="Proteomes" id="UP000249282"/>
    </source>
</evidence>
<dbReference type="AlphaFoldDB" id="A0A239RRA1"/>
<reference evidence="1 2" key="1">
    <citation type="submission" date="2017-11" db="EMBL/GenBank/DDBJ databases">
        <title>Infants hospitalized years apart are colonized by the same room-sourced microbial strains.</title>
        <authorList>
            <person name="Brooks B."/>
            <person name="Olm M.R."/>
            <person name="Firek B.A."/>
            <person name="Baker R."/>
            <person name="Thomas B.C."/>
            <person name="Morowitz M.J."/>
            <person name="Banfield J.F."/>
        </authorList>
    </citation>
    <scope>NUCLEOTIDE SEQUENCE [LARGE SCALE GENOMIC DNA]</scope>
    <source>
        <strain evidence="1">S2_003_000_R3_20</strain>
    </source>
</reference>
<comment type="caution">
    <text evidence="1">The sequence shown here is derived from an EMBL/GenBank/DDBJ whole genome shotgun (WGS) entry which is preliminary data.</text>
</comment>
<dbReference type="Proteomes" id="UP000249282">
    <property type="component" value="Unassembled WGS sequence"/>
</dbReference>
<accession>A0A239RRA1</accession>